<sequence>MITAHGFLWEAAWSRIERIGERRYGVTLYVSILFLAIMSPLLFFGRMVFDQDLLYQFYPYFYFFRGALESGESFLWMPAAFFGFPSFVSHANSILSPVSWVFVRLVPAPENYHWLVFFYVVLGVLAADAFLRTLGISFWGRFLGCIAYATSAFLFNLDISTHAALFLLPFLCTLVMALERGTMRPWWCVLIGGLGTALAFSSAFYGFFVQAFFVAGLFALYRAWASDNSRMRMRIIFGFALLAVFGVALSFPQLYWAGVFSGLSDRAGGLSYERAATLPMMLGDALRLWFPYFRLNVIANAEASFSYGFLPLFFLCVSLFCRREDGIRRFFFWLFALSLLASIQYSPLFWILQKIPVLNYFRGPSRWMFVGAFGATVLIASAVDQYARSGHGEGTMLYRRFSRLSTLFLGVAVAGSLVLTVFGAEVMAILKRLFFAYYYPHTSQALESAQYEWLVEKYFHDIGRTVDLFSPGVIASFGAIAAGLLLIRSFRRGRMSAVAFVRGAGVVTAVSMALILFFFYPLFSKERIGERTPVIAYLETHPGTALSFLSRRSESEFSSDPGGIPVEAKVRSAIASLSPNTGIYFGIRTVGYNDNLLSARARRVQNMFEALEGMAGATADEKIAEFKKHKPFLDILGIRYIISSYDIGYPFVAVASAPHPVEYGYSAYLFRNPDARPYAYAAGFVEIVGGGGDEIFSRMTKSVPDATVFLECGECPQGHMDATTVDVLQKQNGRLMLSSSVKGAGVLVVSEFAVPGWRATINGTAVPIYVANGVFMSVVVPEGTSTIEFQYEPFTIANLL</sequence>
<keyword evidence="1" id="KW-0472">Membrane</keyword>
<feature type="transmembrane region" description="Helical" evidence="1">
    <location>
        <begin position="207"/>
        <end position="224"/>
    </location>
</feature>
<organism evidence="2 3">
    <name type="scientific">Candidatus Sungbacteria bacterium RIFCSPHIGHO2_02_FULL_51_29</name>
    <dbReference type="NCBI Taxonomy" id="1802273"/>
    <lineage>
        <taxon>Bacteria</taxon>
        <taxon>Candidatus Sungiibacteriota</taxon>
    </lineage>
</organism>
<keyword evidence="1" id="KW-0812">Transmembrane</keyword>
<proteinExistence type="predicted"/>
<dbReference type="AlphaFoldDB" id="A0A1G2KTR5"/>
<feature type="transmembrane region" description="Helical" evidence="1">
    <location>
        <begin position="236"/>
        <end position="256"/>
    </location>
</feature>
<name>A0A1G2KTR5_9BACT</name>
<dbReference type="PANTHER" id="PTHR38454">
    <property type="entry name" value="INTEGRAL MEMBRANE PROTEIN-RELATED"/>
    <property type="match status" value="1"/>
</dbReference>
<dbReference type="InterPro" id="IPR018580">
    <property type="entry name" value="Uncharacterised_YfhO"/>
</dbReference>
<dbReference type="EMBL" id="MHQL01000053">
    <property type="protein sequence ID" value="OHA01811.1"/>
    <property type="molecule type" value="Genomic_DNA"/>
</dbReference>
<feature type="transmembrane region" description="Helical" evidence="1">
    <location>
        <begin position="161"/>
        <end position="178"/>
    </location>
</feature>
<feature type="transmembrane region" description="Helical" evidence="1">
    <location>
        <begin position="330"/>
        <end position="352"/>
    </location>
</feature>
<feature type="transmembrane region" description="Helical" evidence="1">
    <location>
        <begin position="26"/>
        <end position="49"/>
    </location>
</feature>
<feature type="transmembrane region" description="Helical" evidence="1">
    <location>
        <begin position="112"/>
        <end position="131"/>
    </location>
</feature>
<feature type="transmembrane region" description="Helical" evidence="1">
    <location>
        <begin position="138"/>
        <end position="155"/>
    </location>
</feature>
<comment type="caution">
    <text evidence="2">The sequence shown here is derived from an EMBL/GenBank/DDBJ whole genome shotgun (WGS) entry which is preliminary data.</text>
</comment>
<gene>
    <name evidence="2" type="ORF">A3C16_05855</name>
</gene>
<evidence type="ECO:0000313" key="2">
    <source>
        <dbReference type="EMBL" id="OHA01811.1"/>
    </source>
</evidence>
<dbReference type="PANTHER" id="PTHR38454:SF1">
    <property type="entry name" value="INTEGRAL MEMBRANE PROTEIN"/>
    <property type="match status" value="1"/>
</dbReference>
<reference evidence="2 3" key="1">
    <citation type="journal article" date="2016" name="Nat. Commun.">
        <title>Thousands of microbial genomes shed light on interconnected biogeochemical processes in an aquifer system.</title>
        <authorList>
            <person name="Anantharaman K."/>
            <person name="Brown C.T."/>
            <person name="Hug L.A."/>
            <person name="Sharon I."/>
            <person name="Castelle C.J."/>
            <person name="Probst A.J."/>
            <person name="Thomas B.C."/>
            <person name="Singh A."/>
            <person name="Wilkins M.J."/>
            <person name="Karaoz U."/>
            <person name="Brodie E.L."/>
            <person name="Williams K.H."/>
            <person name="Hubbard S.S."/>
            <person name="Banfield J.F."/>
        </authorList>
    </citation>
    <scope>NUCLEOTIDE SEQUENCE [LARGE SCALE GENOMIC DNA]</scope>
</reference>
<keyword evidence="1" id="KW-1133">Transmembrane helix</keyword>
<evidence type="ECO:0000256" key="1">
    <source>
        <dbReference type="SAM" id="Phobius"/>
    </source>
</evidence>
<accession>A0A1G2KTR5</accession>
<feature type="transmembrane region" description="Helical" evidence="1">
    <location>
        <begin position="364"/>
        <end position="383"/>
    </location>
</feature>
<evidence type="ECO:0000313" key="3">
    <source>
        <dbReference type="Proteomes" id="UP000177811"/>
    </source>
</evidence>
<dbReference type="Pfam" id="PF09586">
    <property type="entry name" value="YfhO"/>
    <property type="match status" value="1"/>
</dbReference>
<feature type="transmembrane region" description="Helical" evidence="1">
    <location>
        <begin position="297"/>
        <end position="321"/>
    </location>
</feature>
<evidence type="ECO:0008006" key="4">
    <source>
        <dbReference type="Google" id="ProtNLM"/>
    </source>
</evidence>
<feature type="transmembrane region" description="Helical" evidence="1">
    <location>
        <begin position="468"/>
        <end position="487"/>
    </location>
</feature>
<dbReference type="Proteomes" id="UP000177811">
    <property type="component" value="Unassembled WGS sequence"/>
</dbReference>
<feature type="transmembrane region" description="Helical" evidence="1">
    <location>
        <begin position="404"/>
        <end position="430"/>
    </location>
</feature>
<feature type="transmembrane region" description="Helical" evidence="1">
    <location>
        <begin position="499"/>
        <end position="523"/>
    </location>
</feature>
<protein>
    <recommendedName>
        <fullName evidence="4">Membrane protein 6-pyruvoyl-tetrahydropterin synthase-related domain-containing protein</fullName>
    </recommendedName>
</protein>